<evidence type="ECO:0000313" key="3">
    <source>
        <dbReference type="EMBL" id="CAI8596900.1"/>
    </source>
</evidence>
<sequence length="128" mass="14967">MIFMIRLILLALLLVYGAKCFARNTPKDVQNIEFEIDDYDKSGSNPKHNPHDSPSRLPLDIQNTQLQIDDYDKSGSNPKHNLRRPFHPPHDIQNIQFKIDDYDKSDSNFKYDLHHPLSHPPFVKSKMQ</sequence>
<feature type="region of interest" description="Disordered" evidence="1">
    <location>
        <begin position="38"/>
        <end position="91"/>
    </location>
</feature>
<evidence type="ECO:0000313" key="4">
    <source>
        <dbReference type="Proteomes" id="UP001157006"/>
    </source>
</evidence>
<evidence type="ECO:0000256" key="2">
    <source>
        <dbReference type="SAM" id="SignalP"/>
    </source>
</evidence>
<feature type="chain" id="PRO_5043494290" evidence="2">
    <location>
        <begin position="23"/>
        <end position="128"/>
    </location>
</feature>
<feature type="signal peptide" evidence="2">
    <location>
        <begin position="1"/>
        <end position="22"/>
    </location>
</feature>
<keyword evidence="2" id="KW-0732">Signal</keyword>
<gene>
    <name evidence="3" type="ORF">VFH_II056640</name>
</gene>
<dbReference type="AlphaFoldDB" id="A0AAV0ZE38"/>
<accession>A0AAV0ZE38</accession>
<organism evidence="3 4">
    <name type="scientific">Vicia faba</name>
    <name type="common">Broad bean</name>
    <name type="synonym">Faba vulgaris</name>
    <dbReference type="NCBI Taxonomy" id="3906"/>
    <lineage>
        <taxon>Eukaryota</taxon>
        <taxon>Viridiplantae</taxon>
        <taxon>Streptophyta</taxon>
        <taxon>Embryophyta</taxon>
        <taxon>Tracheophyta</taxon>
        <taxon>Spermatophyta</taxon>
        <taxon>Magnoliopsida</taxon>
        <taxon>eudicotyledons</taxon>
        <taxon>Gunneridae</taxon>
        <taxon>Pentapetalae</taxon>
        <taxon>rosids</taxon>
        <taxon>fabids</taxon>
        <taxon>Fabales</taxon>
        <taxon>Fabaceae</taxon>
        <taxon>Papilionoideae</taxon>
        <taxon>50 kb inversion clade</taxon>
        <taxon>NPAAA clade</taxon>
        <taxon>Hologalegina</taxon>
        <taxon>IRL clade</taxon>
        <taxon>Fabeae</taxon>
        <taxon>Vicia</taxon>
    </lineage>
</organism>
<protein>
    <submittedName>
        <fullName evidence="3">Uncharacterized protein</fullName>
    </submittedName>
</protein>
<keyword evidence="4" id="KW-1185">Reference proteome</keyword>
<evidence type="ECO:0000256" key="1">
    <source>
        <dbReference type="SAM" id="MobiDB-lite"/>
    </source>
</evidence>
<proteinExistence type="predicted"/>
<reference evidence="3 4" key="1">
    <citation type="submission" date="2023-01" db="EMBL/GenBank/DDBJ databases">
        <authorList>
            <person name="Kreplak J."/>
        </authorList>
    </citation>
    <scope>NUCLEOTIDE SEQUENCE [LARGE SCALE GENOMIC DNA]</scope>
</reference>
<dbReference type="Proteomes" id="UP001157006">
    <property type="component" value="Chromosome 2"/>
</dbReference>
<dbReference type="EMBL" id="OX451737">
    <property type="protein sequence ID" value="CAI8596900.1"/>
    <property type="molecule type" value="Genomic_DNA"/>
</dbReference>
<name>A0AAV0ZE38_VICFA</name>